<evidence type="ECO:0000256" key="1">
    <source>
        <dbReference type="HAMAP-Rule" id="MF_01584"/>
    </source>
</evidence>
<dbReference type="InterPro" id="IPR007432">
    <property type="entry name" value="DUF480"/>
</dbReference>
<dbReference type="STRING" id="395494.Galf_2106"/>
<evidence type="ECO:0000313" key="3">
    <source>
        <dbReference type="EMBL" id="ADL56111.1"/>
    </source>
</evidence>
<dbReference type="eggNOG" id="COG3132">
    <property type="taxonomic scope" value="Bacteria"/>
</dbReference>
<dbReference type="HOGENOM" id="CLU_057831_0_0_4"/>
<name>D9SI21_GALCS</name>
<accession>D9SI21</accession>
<dbReference type="PANTHER" id="PTHR38768">
    <property type="entry name" value="UPF0502 PROTEIN YCEH"/>
    <property type="match status" value="1"/>
</dbReference>
<dbReference type="KEGG" id="gca:Galf_2106"/>
<dbReference type="SUPFAM" id="SSF46785">
    <property type="entry name" value="Winged helix' DNA-binding domain"/>
    <property type="match status" value="2"/>
</dbReference>
<comment type="similarity">
    <text evidence="1">Belongs to the UPF0502 family.</text>
</comment>
<dbReference type="InterPro" id="IPR036388">
    <property type="entry name" value="WH-like_DNA-bd_sf"/>
</dbReference>
<dbReference type="Proteomes" id="UP000001235">
    <property type="component" value="Chromosome"/>
</dbReference>
<evidence type="ECO:0000313" key="4">
    <source>
        <dbReference type="Proteomes" id="UP000001235"/>
    </source>
</evidence>
<dbReference type="PANTHER" id="PTHR38768:SF1">
    <property type="entry name" value="UPF0502 PROTEIN YCEH"/>
    <property type="match status" value="1"/>
</dbReference>
<sequence>MHSECVLAFKPANTRVKSMDTLPIFTPLEARVLGVLIEKEKTVPDTYPLSLNTLTLGCNQKTARDPVMAATESEVLAAINSLKDYALIIESSGGRVMRYAHNTRRAFKLPEQSVALLAVLMLRGPQTAGELRTNCDRLHPFGDISSVEAFLEELSQTELPWVVKLPKLPGSREHRWTHLLCGAVDLAVSSTPTAHRHPDELAQLQADVARLNAEVATLRETMEKIQATLGM</sequence>
<dbReference type="Pfam" id="PF04337">
    <property type="entry name" value="DUF480"/>
    <property type="match status" value="1"/>
</dbReference>
<dbReference type="Gene3D" id="1.10.10.10">
    <property type="entry name" value="Winged helix-like DNA-binding domain superfamily/Winged helix DNA-binding domain"/>
    <property type="match status" value="2"/>
</dbReference>
<dbReference type="HAMAP" id="MF_01584">
    <property type="entry name" value="UPF0502"/>
    <property type="match status" value="1"/>
</dbReference>
<dbReference type="EMBL" id="CP002159">
    <property type="protein sequence ID" value="ADL56111.1"/>
    <property type="molecule type" value="Genomic_DNA"/>
</dbReference>
<reference evidence="3 4" key="1">
    <citation type="submission" date="2010-08" db="EMBL/GenBank/DDBJ databases">
        <title>Complete sequence of Gallionella capsiferriformans ES-2.</title>
        <authorList>
            <consortium name="US DOE Joint Genome Institute"/>
            <person name="Lucas S."/>
            <person name="Copeland A."/>
            <person name="Lapidus A."/>
            <person name="Cheng J.-F."/>
            <person name="Bruce D."/>
            <person name="Goodwin L."/>
            <person name="Pitluck S."/>
            <person name="Chertkov O."/>
            <person name="Davenport K.W."/>
            <person name="Detter J.C."/>
            <person name="Han C."/>
            <person name="Tapia R."/>
            <person name="Land M."/>
            <person name="Hauser L."/>
            <person name="Chang Y.-J."/>
            <person name="Jeffries C."/>
            <person name="Kyrpides N."/>
            <person name="Ivanova N."/>
            <person name="Mikhailova N."/>
            <person name="Shelobolina E.S."/>
            <person name="Picardal F."/>
            <person name="Roden E."/>
            <person name="Emerson D."/>
            <person name="Woyke T."/>
        </authorList>
    </citation>
    <scope>NUCLEOTIDE SEQUENCE [LARGE SCALE GENOMIC DNA]</scope>
    <source>
        <strain evidence="3 4">ES-2</strain>
    </source>
</reference>
<protein>
    <submittedName>
        <fullName evidence="3">Uncharacterized protein</fullName>
    </submittedName>
</protein>
<proteinExistence type="inferred from homology"/>
<gene>
    <name evidence="3" type="ordered locus">Galf_2106</name>
</gene>
<dbReference type="InterPro" id="IPR036390">
    <property type="entry name" value="WH_DNA-bd_sf"/>
</dbReference>
<organism evidence="3 4">
    <name type="scientific">Gallionella capsiferriformans (strain ES-2)</name>
    <name type="common">Gallionella ferruginea capsiferriformans (strain ES-2)</name>
    <dbReference type="NCBI Taxonomy" id="395494"/>
    <lineage>
        <taxon>Bacteria</taxon>
        <taxon>Pseudomonadati</taxon>
        <taxon>Pseudomonadota</taxon>
        <taxon>Betaproteobacteria</taxon>
        <taxon>Nitrosomonadales</taxon>
        <taxon>Gallionellaceae</taxon>
        <taxon>Gallionella</taxon>
    </lineage>
</organism>
<feature type="coiled-coil region" evidence="2">
    <location>
        <begin position="201"/>
        <end position="228"/>
    </location>
</feature>
<evidence type="ECO:0000256" key="2">
    <source>
        <dbReference type="SAM" id="Coils"/>
    </source>
</evidence>
<dbReference type="AlphaFoldDB" id="D9SI21"/>
<keyword evidence="4" id="KW-1185">Reference proteome</keyword>
<keyword evidence="2" id="KW-0175">Coiled coil</keyword>